<dbReference type="EMBL" id="CAJNOO010000476">
    <property type="protein sequence ID" value="CAF0954507.1"/>
    <property type="molecule type" value="Genomic_DNA"/>
</dbReference>
<evidence type="ECO:0000313" key="5">
    <source>
        <dbReference type="EMBL" id="CAF1223789.1"/>
    </source>
</evidence>
<evidence type="ECO:0000313" key="7">
    <source>
        <dbReference type="EMBL" id="CAF3510128.1"/>
    </source>
</evidence>
<dbReference type="Proteomes" id="UP000663889">
    <property type="component" value="Unassembled WGS sequence"/>
</dbReference>
<evidence type="ECO:0000256" key="1">
    <source>
        <dbReference type="SAM" id="SignalP"/>
    </source>
</evidence>
<dbReference type="Proteomes" id="UP000663823">
    <property type="component" value="Unassembled WGS sequence"/>
</dbReference>
<dbReference type="Proteomes" id="UP000663854">
    <property type="component" value="Unassembled WGS sequence"/>
</dbReference>
<evidence type="ECO:0000313" key="9">
    <source>
        <dbReference type="EMBL" id="CAF3943774.1"/>
    </source>
</evidence>
<accession>A0A814VU22</accession>
<gene>
    <name evidence="8" type="ORF">FNK824_LOCUS16978</name>
    <name evidence="9" type="ORF">JBS370_LOCUS23144</name>
    <name evidence="6" type="ORF">JXQ802_LOCUS39369</name>
    <name evidence="7" type="ORF">OTI717_LOCUS2212</name>
    <name evidence="4" type="ORF">PYM288_LOCUS25174</name>
    <name evidence="2" type="ORF">RFH988_LOCUS11809</name>
    <name evidence="3" type="ORF">SEV965_LOCUS20821</name>
    <name evidence="5" type="ORF">ZHD862_LOCUS24005</name>
</gene>
<dbReference type="EMBL" id="CAJOAX010000104">
    <property type="protein sequence ID" value="CAF3510128.1"/>
    <property type="molecule type" value="Genomic_DNA"/>
</dbReference>
<evidence type="ECO:0000313" key="2">
    <source>
        <dbReference type="EMBL" id="CAF0954507.1"/>
    </source>
</evidence>
<name>A0A814VU22_9BILA</name>
<dbReference type="OrthoDB" id="9972548at2759"/>
<dbReference type="EMBL" id="CAJOBD010003365">
    <property type="protein sequence ID" value="CAF3943774.1"/>
    <property type="molecule type" value="Genomic_DNA"/>
</dbReference>
<evidence type="ECO:0000313" key="4">
    <source>
        <dbReference type="EMBL" id="CAF1206987.1"/>
    </source>
</evidence>
<sequence length="100" mass="11344">MSTKIFYLGITFMFLILLSNMSHMVEAQYGLGQACKWLKGKTGWGCDDQISRGVWRKLNGVSSCNDFCRKRSGRRGGHCVSNGNYDISTWCPRGQTCRCY</sequence>
<evidence type="ECO:0000313" key="3">
    <source>
        <dbReference type="EMBL" id="CAF1195118.1"/>
    </source>
</evidence>
<evidence type="ECO:0000313" key="11">
    <source>
        <dbReference type="Proteomes" id="UP000663889"/>
    </source>
</evidence>
<organism evidence="3 11">
    <name type="scientific">Rotaria sordida</name>
    <dbReference type="NCBI Taxonomy" id="392033"/>
    <lineage>
        <taxon>Eukaryota</taxon>
        <taxon>Metazoa</taxon>
        <taxon>Spiralia</taxon>
        <taxon>Gnathifera</taxon>
        <taxon>Rotifera</taxon>
        <taxon>Eurotatoria</taxon>
        <taxon>Bdelloidea</taxon>
        <taxon>Philodinida</taxon>
        <taxon>Philodinidae</taxon>
        <taxon>Rotaria</taxon>
    </lineage>
</organism>
<protein>
    <submittedName>
        <fullName evidence="3">Uncharacterized protein</fullName>
    </submittedName>
</protein>
<dbReference type="EMBL" id="CAJNOL010002266">
    <property type="protein sequence ID" value="CAF1482266.1"/>
    <property type="molecule type" value="Genomic_DNA"/>
</dbReference>
<proteinExistence type="predicted"/>
<keyword evidence="10" id="KW-1185">Reference proteome</keyword>
<dbReference type="EMBL" id="CAJOBE010002640">
    <property type="protein sequence ID" value="CAF3834808.1"/>
    <property type="molecule type" value="Genomic_DNA"/>
</dbReference>
<dbReference type="EMBL" id="CAJNOH010001345">
    <property type="protein sequence ID" value="CAF1206987.1"/>
    <property type="molecule type" value="Genomic_DNA"/>
</dbReference>
<dbReference type="Proteomes" id="UP000663836">
    <property type="component" value="Unassembled WGS sequence"/>
</dbReference>
<dbReference type="Proteomes" id="UP000663874">
    <property type="component" value="Unassembled WGS sequence"/>
</dbReference>
<dbReference type="AlphaFoldDB" id="A0A814VU22"/>
<dbReference type="EMBL" id="CAJNOU010001378">
    <property type="protein sequence ID" value="CAF1195118.1"/>
    <property type="molecule type" value="Genomic_DNA"/>
</dbReference>
<keyword evidence="1" id="KW-0732">Signal</keyword>
<evidence type="ECO:0000313" key="6">
    <source>
        <dbReference type="EMBL" id="CAF1482266.1"/>
    </source>
</evidence>
<feature type="signal peptide" evidence="1">
    <location>
        <begin position="1"/>
        <end position="27"/>
    </location>
</feature>
<feature type="chain" id="PRO_5036410995" evidence="1">
    <location>
        <begin position="28"/>
        <end position="100"/>
    </location>
</feature>
<dbReference type="Proteomes" id="UP000663864">
    <property type="component" value="Unassembled WGS sequence"/>
</dbReference>
<evidence type="ECO:0000313" key="8">
    <source>
        <dbReference type="EMBL" id="CAF3834808.1"/>
    </source>
</evidence>
<comment type="caution">
    <text evidence="3">The sequence shown here is derived from an EMBL/GenBank/DDBJ whole genome shotgun (WGS) entry which is preliminary data.</text>
</comment>
<dbReference type="Proteomes" id="UP000663870">
    <property type="component" value="Unassembled WGS sequence"/>
</dbReference>
<dbReference type="EMBL" id="CAJNOT010001602">
    <property type="protein sequence ID" value="CAF1223789.1"/>
    <property type="molecule type" value="Genomic_DNA"/>
</dbReference>
<evidence type="ECO:0000313" key="10">
    <source>
        <dbReference type="Proteomes" id="UP000663870"/>
    </source>
</evidence>
<reference evidence="3" key="1">
    <citation type="submission" date="2021-02" db="EMBL/GenBank/DDBJ databases">
        <authorList>
            <person name="Nowell W R."/>
        </authorList>
    </citation>
    <scope>NUCLEOTIDE SEQUENCE</scope>
</reference>
<dbReference type="Proteomes" id="UP000663882">
    <property type="component" value="Unassembled WGS sequence"/>
</dbReference>